<accession>A0A974GVQ0</accession>
<dbReference type="RefSeq" id="WP_179237285.1">
    <property type="nucleotide sequence ID" value="NZ_JACBNQ010000003.1"/>
</dbReference>
<protein>
    <submittedName>
        <fullName evidence="3">DUF4367 domain-containing protein</fullName>
    </submittedName>
</protein>
<gene>
    <name evidence="3" type="ORF">HZF24_05530</name>
</gene>
<evidence type="ECO:0000256" key="1">
    <source>
        <dbReference type="SAM" id="Phobius"/>
    </source>
</evidence>
<dbReference type="Proteomes" id="UP000611629">
    <property type="component" value="Unassembled WGS sequence"/>
</dbReference>
<keyword evidence="1" id="KW-0472">Membrane</keyword>
<feature type="transmembrane region" description="Helical" evidence="1">
    <location>
        <begin position="64"/>
        <end position="83"/>
    </location>
</feature>
<name>A0A974GVQ0_SEDHY</name>
<keyword evidence="1" id="KW-1133">Transmembrane helix</keyword>
<keyword evidence="4" id="KW-1185">Reference proteome</keyword>
<sequence>MANEILKNALIISMENELNTIPSSVDLKEYYSFSDEFDKRMKTLIKKANIKYVNIDKFKVRRSIVAASLIIIIAAASMSVEAFRLPIIKLTEKIYTEFSEILFDNEKNIAVPEMIEDVYVPLYMTEGYTLIEESKDMKSMHFLVYANEKDQLIMVDQFTLGVSMAVDTEGITTEEITIKDKSGIIYSKNGLTTIIINDNNYVHMISGYESREEIIKIAESLHIRE</sequence>
<dbReference type="EMBL" id="JACBNQ010000003">
    <property type="protein sequence ID" value="NYB73598.1"/>
    <property type="molecule type" value="Genomic_DNA"/>
</dbReference>
<organism evidence="3 4">
    <name type="scientific">Sedimentibacter hydroxybenzoicus DSM 7310</name>
    <dbReference type="NCBI Taxonomy" id="1123245"/>
    <lineage>
        <taxon>Bacteria</taxon>
        <taxon>Bacillati</taxon>
        <taxon>Bacillota</taxon>
        <taxon>Tissierellia</taxon>
        <taxon>Sedimentibacter</taxon>
    </lineage>
</organism>
<keyword evidence="1" id="KW-0812">Transmembrane</keyword>
<reference evidence="3" key="1">
    <citation type="submission" date="2020-07" db="EMBL/GenBank/DDBJ databases">
        <title>Genomic analysis of a strain of Sedimentibacter Hydroxybenzoicus DSM7310.</title>
        <authorList>
            <person name="Ma S."/>
        </authorList>
    </citation>
    <scope>NUCLEOTIDE SEQUENCE</scope>
    <source>
        <strain evidence="3">DSM 7310</strain>
    </source>
</reference>
<dbReference type="Pfam" id="PF14285">
    <property type="entry name" value="DUF4367"/>
    <property type="match status" value="1"/>
</dbReference>
<comment type="caution">
    <text evidence="3">The sequence shown here is derived from an EMBL/GenBank/DDBJ whole genome shotgun (WGS) entry which is preliminary data.</text>
</comment>
<dbReference type="InterPro" id="IPR025377">
    <property type="entry name" value="DUF4367"/>
</dbReference>
<evidence type="ECO:0000313" key="4">
    <source>
        <dbReference type="Proteomes" id="UP000611629"/>
    </source>
</evidence>
<feature type="domain" description="DUF4367" evidence="2">
    <location>
        <begin position="119"/>
        <end position="221"/>
    </location>
</feature>
<proteinExistence type="predicted"/>
<dbReference type="AlphaFoldDB" id="A0A974GVQ0"/>
<evidence type="ECO:0000313" key="3">
    <source>
        <dbReference type="EMBL" id="NYB73598.1"/>
    </source>
</evidence>
<evidence type="ECO:0000259" key="2">
    <source>
        <dbReference type="Pfam" id="PF14285"/>
    </source>
</evidence>